<keyword evidence="2" id="KW-1185">Reference proteome</keyword>
<proteinExistence type="predicted"/>
<dbReference type="AlphaFoldDB" id="A0A4Y7SUA2"/>
<dbReference type="Proteomes" id="UP000298030">
    <property type="component" value="Unassembled WGS sequence"/>
</dbReference>
<organism evidence="1 2">
    <name type="scientific">Coprinellus micaceus</name>
    <name type="common">Glistening ink-cap mushroom</name>
    <name type="synonym">Coprinus micaceus</name>
    <dbReference type="NCBI Taxonomy" id="71717"/>
    <lineage>
        <taxon>Eukaryota</taxon>
        <taxon>Fungi</taxon>
        <taxon>Dikarya</taxon>
        <taxon>Basidiomycota</taxon>
        <taxon>Agaricomycotina</taxon>
        <taxon>Agaricomycetes</taxon>
        <taxon>Agaricomycetidae</taxon>
        <taxon>Agaricales</taxon>
        <taxon>Agaricineae</taxon>
        <taxon>Psathyrellaceae</taxon>
        <taxon>Coprinellus</taxon>
    </lineage>
</organism>
<dbReference type="EMBL" id="QPFP01000062">
    <property type="protein sequence ID" value="TEB24839.1"/>
    <property type="molecule type" value="Genomic_DNA"/>
</dbReference>
<name>A0A4Y7SUA2_COPMI</name>
<comment type="caution">
    <text evidence="1">The sequence shown here is derived from an EMBL/GenBank/DDBJ whole genome shotgun (WGS) entry which is preliminary data.</text>
</comment>
<reference evidence="1 2" key="1">
    <citation type="journal article" date="2019" name="Nat. Ecol. Evol.">
        <title>Megaphylogeny resolves global patterns of mushroom evolution.</title>
        <authorList>
            <person name="Varga T."/>
            <person name="Krizsan K."/>
            <person name="Foldi C."/>
            <person name="Dima B."/>
            <person name="Sanchez-Garcia M."/>
            <person name="Sanchez-Ramirez S."/>
            <person name="Szollosi G.J."/>
            <person name="Szarkandi J.G."/>
            <person name="Papp V."/>
            <person name="Albert L."/>
            <person name="Andreopoulos W."/>
            <person name="Angelini C."/>
            <person name="Antonin V."/>
            <person name="Barry K.W."/>
            <person name="Bougher N.L."/>
            <person name="Buchanan P."/>
            <person name="Buyck B."/>
            <person name="Bense V."/>
            <person name="Catcheside P."/>
            <person name="Chovatia M."/>
            <person name="Cooper J."/>
            <person name="Damon W."/>
            <person name="Desjardin D."/>
            <person name="Finy P."/>
            <person name="Geml J."/>
            <person name="Haridas S."/>
            <person name="Hughes K."/>
            <person name="Justo A."/>
            <person name="Karasinski D."/>
            <person name="Kautmanova I."/>
            <person name="Kiss B."/>
            <person name="Kocsube S."/>
            <person name="Kotiranta H."/>
            <person name="LaButti K.M."/>
            <person name="Lechner B.E."/>
            <person name="Liimatainen K."/>
            <person name="Lipzen A."/>
            <person name="Lukacs Z."/>
            <person name="Mihaltcheva S."/>
            <person name="Morgado L.N."/>
            <person name="Niskanen T."/>
            <person name="Noordeloos M.E."/>
            <person name="Ohm R.A."/>
            <person name="Ortiz-Santana B."/>
            <person name="Ovrebo C."/>
            <person name="Racz N."/>
            <person name="Riley R."/>
            <person name="Savchenko A."/>
            <person name="Shiryaev A."/>
            <person name="Soop K."/>
            <person name="Spirin V."/>
            <person name="Szebenyi C."/>
            <person name="Tomsovsky M."/>
            <person name="Tulloss R.E."/>
            <person name="Uehling J."/>
            <person name="Grigoriev I.V."/>
            <person name="Vagvolgyi C."/>
            <person name="Papp T."/>
            <person name="Martin F.M."/>
            <person name="Miettinen O."/>
            <person name="Hibbett D.S."/>
            <person name="Nagy L.G."/>
        </authorList>
    </citation>
    <scope>NUCLEOTIDE SEQUENCE [LARGE SCALE GENOMIC DNA]</scope>
    <source>
        <strain evidence="1 2">FP101781</strain>
    </source>
</reference>
<accession>A0A4Y7SUA2</accession>
<evidence type="ECO:0000313" key="1">
    <source>
        <dbReference type="EMBL" id="TEB24839.1"/>
    </source>
</evidence>
<sequence>MPRPDQPCQANVGFGPAHLTRAQHGSFLSVFFLFFFRFSWLAAVDLHEYPRPTVQDLSFCRRRRRRTSTPFHDLDERYLRGSRELRRRCSLGQARLVHTHQRVQARHSTPHFIRTTICITT</sequence>
<protein>
    <submittedName>
        <fullName evidence="1">Uncharacterized protein</fullName>
    </submittedName>
</protein>
<gene>
    <name evidence="1" type="ORF">FA13DRAFT_1279540</name>
</gene>
<evidence type="ECO:0000313" key="2">
    <source>
        <dbReference type="Proteomes" id="UP000298030"/>
    </source>
</evidence>